<evidence type="ECO:0000256" key="3">
    <source>
        <dbReference type="SAM" id="MobiDB-lite"/>
    </source>
</evidence>
<feature type="region of interest" description="Disordered" evidence="3">
    <location>
        <begin position="156"/>
        <end position="180"/>
    </location>
</feature>
<dbReference type="PANTHER" id="PTHR10872:SF3">
    <property type="entry name" value="SH2B ADAPTER PROTEIN 1"/>
    <property type="match status" value="1"/>
</dbReference>
<dbReference type="SUPFAM" id="SSF109805">
    <property type="entry name" value="Phenylalanine zipper"/>
    <property type="match status" value="1"/>
</dbReference>
<dbReference type="GO" id="GO:0005068">
    <property type="term" value="F:transmembrane receptor protein tyrosine kinase adaptor activity"/>
    <property type="evidence" value="ECO:0007669"/>
    <property type="project" value="TreeGrafter"/>
</dbReference>
<dbReference type="InterPro" id="IPR015012">
    <property type="entry name" value="Phe_ZIP"/>
</dbReference>
<evidence type="ECO:0000256" key="1">
    <source>
        <dbReference type="ARBA" id="ARBA00022553"/>
    </source>
</evidence>
<evidence type="ECO:0000259" key="4">
    <source>
        <dbReference type="Pfam" id="PF08916"/>
    </source>
</evidence>
<proteinExistence type="predicted"/>
<organism evidence="5 6">
    <name type="scientific">Myodes glareolus</name>
    <name type="common">Bank vole</name>
    <name type="synonym">Clethrionomys glareolus</name>
    <dbReference type="NCBI Taxonomy" id="447135"/>
    <lineage>
        <taxon>Eukaryota</taxon>
        <taxon>Metazoa</taxon>
        <taxon>Chordata</taxon>
        <taxon>Craniata</taxon>
        <taxon>Vertebrata</taxon>
        <taxon>Euteleostomi</taxon>
        <taxon>Mammalia</taxon>
        <taxon>Eutheria</taxon>
        <taxon>Euarchontoglires</taxon>
        <taxon>Glires</taxon>
        <taxon>Rodentia</taxon>
        <taxon>Myomorpha</taxon>
        <taxon>Muroidea</taxon>
        <taxon>Cricetidae</taxon>
        <taxon>Arvicolinae</taxon>
        <taxon>Myodes</taxon>
    </lineage>
</organism>
<evidence type="ECO:0000256" key="2">
    <source>
        <dbReference type="ARBA" id="ARBA00022999"/>
    </source>
</evidence>
<evidence type="ECO:0000313" key="6">
    <source>
        <dbReference type="Proteomes" id="UP001488838"/>
    </source>
</evidence>
<name>A0AAW0H230_MYOGA</name>
<dbReference type="Proteomes" id="UP001488838">
    <property type="component" value="Unassembled WGS sequence"/>
</dbReference>
<dbReference type="GO" id="GO:0035556">
    <property type="term" value="P:intracellular signal transduction"/>
    <property type="evidence" value="ECO:0007669"/>
    <property type="project" value="TreeGrafter"/>
</dbReference>
<keyword evidence="6" id="KW-1185">Reference proteome</keyword>
<dbReference type="PANTHER" id="PTHR10872">
    <property type="entry name" value="SH2B ADAPTER PROTEIN"/>
    <property type="match status" value="1"/>
</dbReference>
<dbReference type="AlphaFoldDB" id="A0AAW0H230"/>
<dbReference type="Pfam" id="PF08916">
    <property type="entry name" value="Phe_ZIP"/>
    <property type="match status" value="1"/>
</dbReference>
<comment type="caution">
    <text evidence="5">The sequence shown here is derived from an EMBL/GenBank/DDBJ whole genome shotgun (WGS) entry which is preliminary data.</text>
</comment>
<evidence type="ECO:0000313" key="5">
    <source>
        <dbReference type="EMBL" id="KAK7795312.1"/>
    </source>
</evidence>
<feature type="non-terminal residue" evidence="5">
    <location>
        <position position="401"/>
    </location>
</feature>
<feature type="domain" description="Phenylalanine zipper" evidence="4">
    <location>
        <begin position="25"/>
        <end position="80"/>
    </location>
</feature>
<reference evidence="5 6" key="1">
    <citation type="journal article" date="2023" name="bioRxiv">
        <title>Conserved and derived expression patterns and positive selection on dental genes reveal complex evolutionary context of ever-growing rodent molars.</title>
        <authorList>
            <person name="Calamari Z.T."/>
            <person name="Song A."/>
            <person name="Cohen E."/>
            <person name="Akter M."/>
            <person name="Roy R.D."/>
            <person name="Hallikas O."/>
            <person name="Christensen M.M."/>
            <person name="Li P."/>
            <person name="Marangoni P."/>
            <person name="Jernvall J."/>
            <person name="Klein O.D."/>
        </authorList>
    </citation>
    <scope>NUCLEOTIDE SEQUENCE [LARGE SCALE GENOMIC DNA]</scope>
    <source>
        <strain evidence="5">V071</strain>
    </source>
</reference>
<sequence length="401" mass="43521">MNGAPSPEDGAFPSLPVLLPPALLSWQEFYEFHARASALDLVCRFHLYLASHPQYSEPGAEAAFSGRFAELFLQHFEAEVTQTLGSLPQLSWSHSLKPGVEIAPPHDLTLDGCGDPSFFNLFLLYNVLKAETQETIPPPLFSGLFSQKFCMRHPTQGAVDTSSPAGPLKTTSGPPVLGGNSNSISSDGVGTFGRGLASDNTSPGERWTQHFEKLRLRVPKTRTPSCYQPVPHDHSPTLGTSFLTKDNTDSLELPCLNCPESLLSQHLLLGPSERNDCLSASIAASHFDSMELLLLELPPGIPIEKGSPAGIVQHLSILYPLLDTPEEAIESFLFQGGSQRALTGISPSQYILAAQLVLEGITVSYGIFLACQSEIRCGEYVFSFNFQGRTKHLNLSLNEEG</sequence>
<dbReference type="InterPro" id="IPR036290">
    <property type="entry name" value="Phe_ZIP_sf"/>
</dbReference>
<dbReference type="GO" id="GO:0005886">
    <property type="term" value="C:plasma membrane"/>
    <property type="evidence" value="ECO:0007669"/>
    <property type="project" value="TreeGrafter"/>
</dbReference>
<keyword evidence="1" id="KW-0597">Phosphoprotein</keyword>
<gene>
    <name evidence="5" type="ORF">U0070_002737</name>
</gene>
<protein>
    <recommendedName>
        <fullName evidence="4">Phenylalanine zipper domain-containing protein</fullName>
    </recommendedName>
</protein>
<dbReference type="Gene3D" id="6.10.140.110">
    <property type="match status" value="1"/>
</dbReference>
<accession>A0AAW0H230</accession>
<keyword evidence="2" id="KW-0727">SH2 domain</keyword>
<feature type="compositionally biased region" description="Polar residues" evidence="3">
    <location>
        <begin position="158"/>
        <end position="180"/>
    </location>
</feature>
<dbReference type="EMBL" id="JBBHLL010002683">
    <property type="protein sequence ID" value="KAK7795312.1"/>
    <property type="molecule type" value="Genomic_DNA"/>
</dbReference>
<dbReference type="InterPro" id="IPR030523">
    <property type="entry name" value="SH2B"/>
</dbReference>